<dbReference type="Gene3D" id="2.170.150.40">
    <property type="entry name" value="Domain of unknown function (DUF427)"/>
    <property type="match status" value="1"/>
</dbReference>
<dbReference type="OrthoDB" id="18996at2759"/>
<name>A0A9W8J4Z3_9AGAR</name>
<accession>A0A9W8J4Z3</accession>
<sequence length="101" mass="11032">MVKVTLGNTTLAESSDTIVVEGNHYFPPSSINKSVFTDSQTHTTCGWKGVASYYNVNTTTEDGSTSSQSDVAWYYPNTKEAAKNIEGYVAFYKNKVTISDA</sequence>
<feature type="non-terminal residue" evidence="2">
    <location>
        <position position="1"/>
    </location>
</feature>
<feature type="domain" description="DUF427" evidence="1">
    <location>
        <begin position="2"/>
        <end position="93"/>
    </location>
</feature>
<organism evidence="2 3">
    <name type="scientific">Candolleomyces eurysporus</name>
    <dbReference type="NCBI Taxonomy" id="2828524"/>
    <lineage>
        <taxon>Eukaryota</taxon>
        <taxon>Fungi</taxon>
        <taxon>Dikarya</taxon>
        <taxon>Basidiomycota</taxon>
        <taxon>Agaricomycotina</taxon>
        <taxon>Agaricomycetes</taxon>
        <taxon>Agaricomycetidae</taxon>
        <taxon>Agaricales</taxon>
        <taxon>Agaricineae</taxon>
        <taxon>Psathyrellaceae</taxon>
        <taxon>Candolleomyces</taxon>
    </lineage>
</organism>
<dbReference type="InterPro" id="IPR007361">
    <property type="entry name" value="DUF427"/>
</dbReference>
<reference evidence="2" key="1">
    <citation type="submission" date="2022-06" db="EMBL/GenBank/DDBJ databases">
        <title>Genome Sequence of Candolleomyces eurysporus.</title>
        <authorList>
            <person name="Buettner E."/>
        </authorList>
    </citation>
    <scope>NUCLEOTIDE SEQUENCE</scope>
    <source>
        <strain evidence="2">VTCC 930004</strain>
    </source>
</reference>
<dbReference type="Proteomes" id="UP001140091">
    <property type="component" value="Unassembled WGS sequence"/>
</dbReference>
<dbReference type="EMBL" id="JANBPK010001230">
    <property type="protein sequence ID" value="KAJ2924303.1"/>
    <property type="molecule type" value="Genomic_DNA"/>
</dbReference>
<comment type="caution">
    <text evidence="2">The sequence shown here is derived from an EMBL/GenBank/DDBJ whole genome shotgun (WGS) entry which is preliminary data.</text>
</comment>
<dbReference type="AlphaFoldDB" id="A0A9W8J4Z3"/>
<evidence type="ECO:0000313" key="3">
    <source>
        <dbReference type="Proteomes" id="UP001140091"/>
    </source>
</evidence>
<evidence type="ECO:0000313" key="2">
    <source>
        <dbReference type="EMBL" id="KAJ2924303.1"/>
    </source>
</evidence>
<evidence type="ECO:0000259" key="1">
    <source>
        <dbReference type="Pfam" id="PF04248"/>
    </source>
</evidence>
<protein>
    <recommendedName>
        <fullName evidence="1">DUF427 domain-containing protein</fullName>
    </recommendedName>
</protein>
<gene>
    <name evidence="2" type="ORF">H1R20_g12783</name>
</gene>
<dbReference type="PANTHER" id="PTHR34310:SF5">
    <property type="entry name" value="DUF427 DOMAIN PROTEIN (AFU_ORTHOLOGUE AFUA_3G02220)"/>
    <property type="match status" value="1"/>
</dbReference>
<proteinExistence type="predicted"/>
<dbReference type="Pfam" id="PF04248">
    <property type="entry name" value="NTP_transf_9"/>
    <property type="match status" value="1"/>
</dbReference>
<dbReference type="InterPro" id="IPR038694">
    <property type="entry name" value="DUF427_sf"/>
</dbReference>
<keyword evidence="3" id="KW-1185">Reference proteome</keyword>
<dbReference type="PANTHER" id="PTHR34310">
    <property type="entry name" value="DUF427 DOMAIN PROTEIN (AFU_ORTHOLOGUE AFUA_3G02220)"/>
    <property type="match status" value="1"/>
</dbReference>